<evidence type="ECO:0000256" key="4">
    <source>
        <dbReference type="ARBA" id="ARBA00022679"/>
    </source>
</evidence>
<reference evidence="10 11" key="1">
    <citation type="submission" date="2018-04" db="EMBL/GenBank/DDBJ databases">
        <title>Paenibacillus taichungensis Genome sequencing and assembly.</title>
        <authorList>
            <person name="Xu J."/>
            <person name="Rensing C."/>
            <person name="Mazhar H.S."/>
        </authorList>
    </citation>
    <scope>NUCLEOTIDE SEQUENCE [LARGE SCALE GENOMIC DNA]</scope>
    <source>
        <strain evidence="10 11">NC1</strain>
    </source>
</reference>
<evidence type="ECO:0000256" key="6">
    <source>
        <dbReference type="PROSITE-ProRule" id="PRU00284"/>
    </source>
</evidence>
<dbReference type="RefSeq" id="WP_113056264.1">
    <property type="nucleotide sequence ID" value="NZ_CP175536.1"/>
</dbReference>
<organism evidence="10 11">
    <name type="scientific">Paenibacillus taichungensis</name>
    <dbReference type="NCBI Taxonomy" id="484184"/>
    <lineage>
        <taxon>Bacteria</taxon>
        <taxon>Bacillati</taxon>
        <taxon>Bacillota</taxon>
        <taxon>Bacilli</taxon>
        <taxon>Bacillales</taxon>
        <taxon>Paenibacillaceae</taxon>
        <taxon>Paenibacillus</taxon>
    </lineage>
</organism>
<dbReference type="PANTHER" id="PTHR43304:SF1">
    <property type="entry name" value="PAC DOMAIN-CONTAINING PROTEIN"/>
    <property type="match status" value="1"/>
</dbReference>
<dbReference type="PANTHER" id="PTHR43304">
    <property type="entry name" value="PHYTOCHROME-LIKE PROTEIN CPH1"/>
    <property type="match status" value="1"/>
</dbReference>
<dbReference type="Pfam" id="PF00015">
    <property type="entry name" value="MCPsignal"/>
    <property type="match status" value="1"/>
</dbReference>
<dbReference type="AlphaFoldDB" id="A0A329QBY7"/>
<gene>
    <name evidence="10" type="ORF">DC345_30070</name>
</gene>
<dbReference type="PROSITE" id="PS50111">
    <property type="entry name" value="CHEMOTAXIS_TRANSDUC_2"/>
    <property type="match status" value="1"/>
</dbReference>
<dbReference type="Pfam" id="PF08447">
    <property type="entry name" value="PAS_3"/>
    <property type="match status" value="2"/>
</dbReference>
<dbReference type="InterPro" id="IPR001610">
    <property type="entry name" value="PAC"/>
</dbReference>
<keyword evidence="4" id="KW-0808">Transferase</keyword>
<feature type="domain" description="PAC" evidence="9">
    <location>
        <begin position="295"/>
        <end position="347"/>
    </location>
</feature>
<evidence type="ECO:0000256" key="7">
    <source>
        <dbReference type="SAM" id="Coils"/>
    </source>
</evidence>
<evidence type="ECO:0000259" key="9">
    <source>
        <dbReference type="PROSITE" id="PS50113"/>
    </source>
</evidence>
<dbReference type="SUPFAM" id="SSF58104">
    <property type="entry name" value="Methyl-accepting chemotaxis protein (MCP) signaling domain"/>
    <property type="match status" value="1"/>
</dbReference>
<dbReference type="InterPro" id="IPR035965">
    <property type="entry name" value="PAS-like_dom_sf"/>
</dbReference>
<dbReference type="PRINTS" id="PR00260">
    <property type="entry name" value="CHEMTRNSDUCR"/>
</dbReference>
<sequence>MFRKRAQTIKQAPAGSLQPLLEYSRKLVKDAEQGIYTSELESTDDLQEAGEIAQNINKALHILKKQNEAAEMRLKMLNQALHFGLWESEIVAGDPLDSNNIIAFSDEFRQMLGFSNTKDYPDAFASWAKSIHPDDRPQLVQEITKSVNTSSEKAAYNVTSRMVTKSGEVRWFRCLGQVVRNDEGVPVKLLGIMFDIHDEKSKSDELEALVTRYDLVNRALVEAPWDMTVVAGDVVNPSNEFWWSPQFRRELGFTDEQDFPNVFSSWSSRLHPDDHDRTINEFAKHMNDYSGRTPYDLDYRLQRKNGEYRWYHAGGETVRDGNGVPLRVAGTIRDVTHEKNKEQIVEAMNQKTKLLSESIGEMVRGINSITDQAQELVTAQELSADAAIQVKSSADDTKNITAFIREIASQTNLLGLNAAIEAARAGELGLGFGVVAGEVRKLADHSSQATVNIEDGMQAMKTFIDQILEHIGNMSTLTQNQAALTQQVNASMDEINMMSQDLVNYSRNL</sequence>
<evidence type="ECO:0000313" key="10">
    <source>
        <dbReference type="EMBL" id="RAW09883.1"/>
    </source>
</evidence>
<accession>A0A329QBY7</accession>
<dbReference type="SUPFAM" id="SSF55785">
    <property type="entry name" value="PYP-like sensor domain (PAS domain)"/>
    <property type="match status" value="2"/>
</dbReference>
<dbReference type="GO" id="GO:0006935">
    <property type="term" value="P:chemotaxis"/>
    <property type="evidence" value="ECO:0007669"/>
    <property type="project" value="InterPro"/>
</dbReference>
<keyword evidence="5 10" id="KW-0418">Kinase</keyword>
<dbReference type="InterPro" id="IPR000700">
    <property type="entry name" value="PAS-assoc_C"/>
</dbReference>
<evidence type="ECO:0000313" key="11">
    <source>
        <dbReference type="Proteomes" id="UP000250642"/>
    </source>
</evidence>
<keyword evidence="3" id="KW-0597">Phosphoprotein</keyword>
<dbReference type="GO" id="GO:0007165">
    <property type="term" value="P:signal transduction"/>
    <property type="evidence" value="ECO:0007669"/>
    <property type="project" value="UniProtKB-KW"/>
</dbReference>
<dbReference type="CDD" id="cd00130">
    <property type="entry name" value="PAS"/>
    <property type="match status" value="2"/>
</dbReference>
<dbReference type="GO" id="GO:0016020">
    <property type="term" value="C:membrane"/>
    <property type="evidence" value="ECO:0007669"/>
    <property type="project" value="InterPro"/>
</dbReference>
<dbReference type="EC" id="2.7.13.3" evidence="2"/>
<evidence type="ECO:0000256" key="3">
    <source>
        <dbReference type="ARBA" id="ARBA00022553"/>
    </source>
</evidence>
<dbReference type="InterPro" id="IPR004090">
    <property type="entry name" value="Chemotax_Me-accpt_rcpt"/>
</dbReference>
<dbReference type="InterPro" id="IPR052162">
    <property type="entry name" value="Sensor_kinase/Photoreceptor"/>
</dbReference>
<feature type="domain" description="Methyl-accepting transducer" evidence="8">
    <location>
        <begin position="342"/>
        <end position="509"/>
    </location>
</feature>
<dbReference type="InterPro" id="IPR013655">
    <property type="entry name" value="PAS_fold_3"/>
</dbReference>
<dbReference type="SMART" id="SM00283">
    <property type="entry name" value="MA"/>
    <property type="match status" value="1"/>
</dbReference>
<keyword evidence="7" id="KW-0175">Coiled coil</keyword>
<dbReference type="InterPro" id="IPR004089">
    <property type="entry name" value="MCPsignal_dom"/>
</dbReference>
<dbReference type="Proteomes" id="UP000250642">
    <property type="component" value="Unassembled WGS sequence"/>
</dbReference>
<keyword evidence="6" id="KW-0807">Transducer</keyword>
<name>A0A329QBY7_9BACL</name>
<protein>
    <recommendedName>
        <fullName evidence="2">histidine kinase</fullName>
        <ecNumber evidence="2">2.7.13.3</ecNumber>
    </recommendedName>
</protein>
<proteinExistence type="predicted"/>
<evidence type="ECO:0000256" key="1">
    <source>
        <dbReference type="ARBA" id="ARBA00000085"/>
    </source>
</evidence>
<feature type="coiled-coil region" evidence="7">
    <location>
        <begin position="53"/>
        <end position="80"/>
    </location>
</feature>
<dbReference type="SMART" id="SM00086">
    <property type="entry name" value="PAC"/>
    <property type="match status" value="2"/>
</dbReference>
<dbReference type="PROSITE" id="PS50113">
    <property type="entry name" value="PAC"/>
    <property type="match status" value="2"/>
</dbReference>
<dbReference type="Gene3D" id="3.30.450.20">
    <property type="entry name" value="PAS domain"/>
    <property type="match status" value="2"/>
</dbReference>
<dbReference type="GO" id="GO:0004673">
    <property type="term" value="F:protein histidine kinase activity"/>
    <property type="evidence" value="ECO:0007669"/>
    <property type="project" value="UniProtKB-EC"/>
</dbReference>
<dbReference type="Gene3D" id="1.10.287.950">
    <property type="entry name" value="Methyl-accepting chemotaxis protein"/>
    <property type="match status" value="1"/>
</dbReference>
<feature type="domain" description="PAC" evidence="9">
    <location>
        <begin position="156"/>
        <end position="208"/>
    </location>
</feature>
<dbReference type="EMBL" id="QEVW01000032">
    <property type="protein sequence ID" value="RAW09883.1"/>
    <property type="molecule type" value="Genomic_DNA"/>
</dbReference>
<comment type="caution">
    <text evidence="10">The sequence shown here is derived from an EMBL/GenBank/DDBJ whole genome shotgun (WGS) entry which is preliminary data.</text>
</comment>
<dbReference type="NCBIfam" id="TIGR00229">
    <property type="entry name" value="sensory_box"/>
    <property type="match status" value="1"/>
</dbReference>
<evidence type="ECO:0000256" key="5">
    <source>
        <dbReference type="ARBA" id="ARBA00022777"/>
    </source>
</evidence>
<dbReference type="GO" id="GO:0004888">
    <property type="term" value="F:transmembrane signaling receptor activity"/>
    <property type="evidence" value="ECO:0007669"/>
    <property type="project" value="InterPro"/>
</dbReference>
<comment type="catalytic activity">
    <reaction evidence="1">
        <text>ATP + protein L-histidine = ADP + protein N-phospho-L-histidine.</text>
        <dbReference type="EC" id="2.7.13.3"/>
    </reaction>
</comment>
<evidence type="ECO:0000259" key="8">
    <source>
        <dbReference type="PROSITE" id="PS50111"/>
    </source>
</evidence>
<dbReference type="InterPro" id="IPR000014">
    <property type="entry name" value="PAS"/>
</dbReference>
<evidence type="ECO:0000256" key="2">
    <source>
        <dbReference type="ARBA" id="ARBA00012438"/>
    </source>
</evidence>